<accession>A0A0B3SGK9</accession>
<reference evidence="2 3" key="1">
    <citation type="submission" date="2014-10" db="EMBL/GenBank/DDBJ databases">
        <title>Genome sequence of Ponticoccus sp. strain UMTAT08 isolated from clonal culture of toxic dinoflagellate Alexandrium tamiyavanichii.</title>
        <authorList>
            <person name="Gan H.Y."/>
            <person name="Muhd D.-D."/>
            <person name="Mohd Noor M.E."/>
            <person name="Yeong Y.S."/>
            <person name="Usup G."/>
        </authorList>
    </citation>
    <scope>NUCLEOTIDE SEQUENCE [LARGE SCALE GENOMIC DNA]</scope>
    <source>
        <strain evidence="2 3">UMTAT08</strain>
    </source>
</reference>
<keyword evidence="3" id="KW-1185">Reference proteome</keyword>
<dbReference type="PROSITE" id="PS51257">
    <property type="entry name" value="PROKAR_LIPOPROTEIN"/>
    <property type="match status" value="1"/>
</dbReference>
<feature type="domain" description="Autotransporter" evidence="1">
    <location>
        <begin position="270"/>
        <end position="503"/>
    </location>
</feature>
<evidence type="ECO:0000313" key="3">
    <source>
        <dbReference type="Proteomes" id="UP000030960"/>
    </source>
</evidence>
<name>A0A0B3SGK9_9RHOB</name>
<protein>
    <submittedName>
        <fullName evidence="2">Outer membrane autotransporter barrel</fullName>
    </submittedName>
</protein>
<dbReference type="AlphaFoldDB" id="A0A0B3SGK9"/>
<sequence>MRSFICQAFIIFSGILSCFIRSIRLGAAGPLSLVCVVCLLLPGAVLAQDPGGTVGDDPDFDGWGFYCDYFGSAPGPGETVRNVLAIRDNCAPDGAGFDLVAEFTPSGYLVGYRVANITIDDGEVLPYEDPNTGNSVESVCPDMSMQARGYYYPDKYSLNVGCEFQLNFEIEGPDGKTDYYYLSGQITATWVQRYVLNYSTSGQIVRVRGATESQADPMPALTTRFMRQRADTLLSSQPDLAPLLRGDRRARHRLDYSDGVGSFDLRLGEEGPVWADLNLAWSTREGAELSYAFGALGGHVALGERTILGAMLQLDHARMDDPYADIEGQGWLVGPYMVHRAAAAPVFLEARLLYGRSSNDIHMENIGRQSFETERWLAALKLSGEVRRGATTWTPLVELAYTEDRHDGFVDLVGYEVPVQSVALGELTFGLGVVHALTSVDHLTGGLSWIGSHERTDAGIAALNRDDTSGRGRIELGWEHRPDAGPALSVSGYWDGIGRSGYDVQGLSVRLFQNF</sequence>
<dbReference type="SUPFAM" id="SSF103515">
    <property type="entry name" value="Autotransporter"/>
    <property type="match status" value="1"/>
</dbReference>
<dbReference type="SMART" id="SM00869">
    <property type="entry name" value="Autotransporter"/>
    <property type="match status" value="1"/>
</dbReference>
<organism evidence="2 3">
    <name type="scientific">Mameliella alba</name>
    <dbReference type="NCBI Taxonomy" id="561184"/>
    <lineage>
        <taxon>Bacteria</taxon>
        <taxon>Pseudomonadati</taxon>
        <taxon>Pseudomonadota</taxon>
        <taxon>Alphaproteobacteria</taxon>
        <taxon>Rhodobacterales</taxon>
        <taxon>Roseobacteraceae</taxon>
        <taxon>Mameliella</taxon>
    </lineage>
</organism>
<evidence type="ECO:0000313" key="2">
    <source>
        <dbReference type="EMBL" id="KHQ49734.1"/>
    </source>
</evidence>
<comment type="caution">
    <text evidence="2">The sequence shown here is derived from an EMBL/GenBank/DDBJ whole genome shotgun (WGS) entry which is preliminary data.</text>
</comment>
<dbReference type="InterPro" id="IPR005546">
    <property type="entry name" value="Autotransporte_beta"/>
</dbReference>
<dbReference type="Gene3D" id="2.40.128.130">
    <property type="entry name" value="Autotransporter beta-domain"/>
    <property type="match status" value="1"/>
</dbReference>
<dbReference type="STRING" id="561184.SAMN05216376_10498"/>
<dbReference type="EMBL" id="JSUQ01000045">
    <property type="protein sequence ID" value="KHQ49734.1"/>
    <property type="molecule type" value="Genomic_DNA"/>
</dbReference>
<evidence type="ECO:0000259" key="1">
    <source>
        <dbReference type="SMART" id="SM00869"/>
    </source>
</evidence>
<dbReference type="RefSeq" id="WP_043147223.1">
    <property type="nucleotide sequence ID" value="NZ_JSUQ01000045.1"/>
</dbReference>
<dbReference type="InterPro" id="IPR036709">
    <property type="entry name" value="Autotransporte_beta_dom_sf"/>
</dbReference>
<dbReference type="Proteomes" id="UP000030960">
    <property type="component" value="Unassembled WGS sequence"/>
</dbReference>
<proteinExistence type="predicted"/>
<gene>
    <name evidence="2" type="ORF">OA50_05730</name>
</gene>
<dbReference type="Pfam" id="PF03797">
    <property type="entry name" value="Autotransporter"/>
    <property type="match status" value="1"/>
</dbReference>